<organism evidence="3 4">
    <name type="scientific">Talaromyces amestolkiae</name>
    <dbReference type="NCBI Taxonomy" id="1196081"/>
    <lineage>
        <taxon>Eukaryota</taxon>
        <taxon>Fungi</taxon>
        <taxon>Dikarya</taxon>
        <taxon>Ascomycota</taxon>
        <taxon>Pezizomycotina</taxon>
        <taxon>Eurotiomycetes</taxon>
        <taxon>Eurotiomycetidae</taxon>
        <taxon>Eurotiales</taxon>
        <taxon>Trichocomaceae</taxon>
        <taxon>Talaromyces</taxon>
        <taxon>Talaromyces sect. Talaromyces</taxon>
    </lineage>
</organism>
<gene>
    <name evidence="3" type="ORF">BHQ10_005467</name>
</gene>
<dbReference type="OrthoDB" id="276546at2759"/>
<keyword evidence="4" id="KW-1185">Reference proteome</keyword>
<dbReference type="SUPFAM" id="SSF51395">
    <property type="entry name" value="FMN-linked oxidoreductases"/>
    <property type="match status" value="1"/>
</dbReference>
<dbReference type="EMBL" id="MIKG01000009">
    <property type="protein sequence ID" value="RAO69455.1"/>
    <property type="molecule type" value="Genomic_DNA"/>
</dbReference>
<dbReference type="GO" id="GO:0010181">
    <property type="term" value="F:FMN binding"/>
    <property type="evidence" value="ECO:0007669"/>
    <property type="project" value="InterPro"/>
</dbReference>
<comment type="caution">
    <text evidence="3">The sequence shown here is derived from an EMBL/GenBank/DDBJ whole genome shotgun (WGS) entry which is preliminary data.</text>
</comment>
<keyword evidence="1" id="KW-0521">NADP</keyword>
<dbReference type="FunFam" id="3.20.20.70:FF:000138">
    <property type="entry name" value="NADPH dehydrogenase 1"/>
    <property type="match status" value="1"/>
</dbReference>
<sequence length="367" mass="40952">MSLSPLFSPLRVGRMTLQQRIAMAPMTRLRADVNHTPLSSVKEYYQQRAVVSGTLLITEATVISPRHGGYPNVPGIYTDEHIAAWKEVTKAVHDRGSYIFLQLWALGRAANPSFLEQQGLKLLSSSDVPMKSTFSDEMHHPTPLTENGIQDVITDFAAAAKHAMKAGFDGVEIHGANGYLVDQFIQDVSNKRVDTWGGDIEKRSKFAIEVTKAVVEAVGPDRTAIRLSPWSRYQDMRMEDPIPQFTDIVKKLAQFKLAYLHLCEADNVETDGHLGWLIDAYQNAGPVIVAGNYNGETAVKALEEQYKRHDVAVAFGRPFIGNPDLAFRIKERIPFAPFDPKTMYAQTTEGYTDYQYSPEFQTVTPSA</sequence>
<dbReference type="PANTHER" id="PTHR22893:SF91">
    <property type="entry name" value="NADPH DEHYDROGENASE 2-RELATED"/>
    <property type="match status" value="1"/>
</dbReference>
<dbReference type="RefSeq" id="XP_040733971.1">
    <property type="nucleotide sequence ID" value="XM_040877946.1"/>
</dbReference>
<name>A0A364L0Y1_TALAM</name>
<dbReference type="PANTHER" id="PTHR22893">
    <property type="entry name" value="NADH OXIDOREDUCTASE-RELATED"/>
    <property type="match status" value="1"/>
</dbReference>
<dbReference type="GeneID" id="63794683"/>
<dbReference type="InterPro" id="IPR001155">
    <property type="entry name" value="OxRdtase_FMN_N"/>
</dbReference>
<evidence type="ECO:0000313" key="4">
    <source>
        <dbReference type="Proteomes" id="UP000249363"/>
    </source>
</evidence>
<feature type="domain" description="NADH:flavin oxidoreductase/NADH oxidase N-terminal" evidence="2">
    <location>
        <begin position="6"/>
        <end position="334"/>
    </location>
</feature>
<dbReference type="Pfam" id="PF00724">
    <property type="entry name" value="Oxidored_FMN"/>
    <property type="match status" value="1"/>
</dbReference>
<accession>A0A364L0Y1</accession>
<dbReference type="GO" id="GO:0003959">
    <property type="term" value="F:NADPH dehydrogenase activity"/>
    <property type="evidence" value="ECO:0007669"/>
    <property type="project" value="TreeGrafter"/>
</dbReference>
<evidence type="ECO:0000259" key="2">
    <source>
        <dbReference type="Pfam" id="PF00724"/>
    </source>
</evidence>
<dbReference type="Proteomes" id="UP000249363">
    <property type="component" value="Unassembled WGS sequence"/>
</dbReference>
<evidence type="ECO:0000256" key="1">
    <source>
        <dbReference type="ARBA" id="ARBA00022857"/>
    </source>
</evidence>
<dbReference type="Gene3D" id="3.20.20.70">
    <property type="entry name" value="Aldolase class I"/>
    <property type="match status" value="1"/>
</dbReference>
<dbReference type="STRING" id="1196081.A0A364L0Y1"/>
<evidence type="ECO:0000313" key="3">
    <source>
        <dbReference type="EMBL" id="RAO69455.1"/>
    </source>
</evidence>
<reference evidence="3 4" key="1">
    <citation type="journal article" date="2017" name="Biotechnol. Biofuels">
        <title>Differential beta-glucosidase expression as a function of carbon source availability in Talaromyces amestolkiae: a genomic and proteomic approach.</title>
        <authorList>
            <person name="de Eugenio L.I."/>
            <person name="Mendez-Liter J.A."/>
            <person name="Nieto-Dominguez M."/>
            <person name="Alonso L."/>
            <person name="Gil-Munoz J."/>
            <person name="Barriuso J."/>
            <person name="Prieto A."/>
            <person name="Martinez M.J."/>
        </authorList>
    </citation>
    <scope>NUCLEOTIDE SEQUENCE [LARGE SCALE GENOMIC DNA]</scope>
    <source>
        <strain evidence="3 4">CIB</strain>
    </source>
</reference>
<dbReference type="InterPro" id="IPR013785">
    <property type="entry name" value="Aldolase_TIM"/>
</dbReference>
<protein>
    <recommendedName>
        <fullName evidence="2">NADH:flavin oxidoreductase/NADH oxidase N-terminal domain-containing protein</fullName>
    </recommendedName>
</protein>
<dbReference type="CDD" id="cd02933">
    <property type="entry name" value="OYE_like_FMN"/>
    <property type="match status" value="1"/>
</dbReference>
<dbReference type="InterPro" id="IPR045247">
    <property type="entry name" value="Oye-like"/>
</dbReference>
<proteinExistence type="predicted"/>
<dbReference type="AlphaFoldDB" id="A0A364L0Y1"/>